<sequence length="116" mass="13067">MNAFFIKLSAIFTPITLIIRFVIIASIMALIYLFVGNDVTQQQAYLEPILLMLLWGVWLNLLVVSFQPETESATPKKGFFAGIKRKLSSLFTVIFSVLFLALSLATVYFTLKLISL</sequence>
<dbReference type="Proteomes" id="UP000623842">
    <property type="component" value="Unassembled WGS sequence"/>
</dbReference>
<evidence type="ECO:0000313" key="2">
    <source>
        <dbReference type="EMBL" id="GHF97957.1"/>
    </source>
</evidence>
<evidence type="ECO:0000313" key="3">
    <source>
        <dbReference type="Proteomes" id="UP000623842"/>
    </source>
</evidence>
<accession>A0A919BLV0</accession>
<proteinExistence type="predicted"/>
<organism evidence="2 3">
    <name type="scientific">Thalassotalea marina</name>
    <dbReference type="NCBI Taxonomy" id="1673741"/>
    <lineage>
        <taxon>Bacteria</taxon>
        <taxon>Pseudomonadati</taxon>
        <taxon>Pseudomonadota</taxon>
        <taxon>Gammaproteobacteria</taxon>
        <taxon>Alteromonadales</taxon>
        <taxon>Colwelliaceae</taxon>
        <taxon>Thalassotalea</taxon>
    </lineage>
</organism>
<feature type="transmembrane region" description="Helical" evidence="1">
    <location>
        <begin position="12"/>
        <end position="33"/>
    </location>
</feature>
<dbReference type="AlphaFoldDB" id="A0A919BLV0"/>
<dbReference type="EMBL" id="BNCK01000006">
    <property type="protein sequence ID" value="GHF97957.1"/>
    <property type="molecule type" value="Genomic_DNA"/>
</dbReference>
<reference evidence="2" key="2">
    <citation type="submission" date="2020-09" db="EMBL/GenBank/DDBJ databases">
        <authorList>
            <person name="Sun Q."/>
            <person name="Kim S."/>
        </authorList>
    </citation>
    <scope>NUCLEOTIDE SEQUENCE</scope>
    <source>
        <strain evidence="2">KCTC 42731</strain>
    </source>
</reference>
<keyword evidence="1" id="KW-0472">Membrane</keyword>
<evidence type="ECO:0000256" key="1">
    <source>
        <dbReference type="SAM" id="Phobius"/>
    </source>
</evidence>
<gene>
    <name evidence="2" type="ORF">GCM10017161_27890</name>
</gene>
<reference evidence="2" key="1">
    <citation type="journal article" date="2014" name="Int. J. Syst. Evol. Microbiol.">
        <title>Complete genome sequence of Corynebacterium casei LMG S-19264T (=DSM 44701T), isolated from a smear-ripened cheese.</title>
        <authorList>
            <consortium name="US DOE Joint Genome Institute (JGI-PGF)"/>
            <person name="Walter F."/>
            <person name="Albersmeier A."/>
            <person name="Kalinowski J."/>
            <person name="Ruckert C."/>
        </authorList>
    </citation>
    <scope>NUCLEOTIDE SEQUENCE</scope>
    <source>
        <strain evidence="2">KCTC 42731</strain>
    </source>
</reference>
<keyword evidence="3" id="KW-1185">Reference proteome</keyword>
<feature type="transmembrane region" description="Helical" evidence="1">
    <location>
        <begin position="45"/>
        <end position="66"/>
    </location>
</feature>
<feature type="transmembrane region" description="Helical" evidence="1">
    <location>
        <begin position="87"/>
        <end position="111"/>
    </location>
</feature>
<name>A0A919BLV0_9GAMM</name>
<dbReference type="RefSeq" id="WP_189771755.1">
    <property type="nucleotide sequence ID" value="NZ_BNCK01000006.1"/>
</dbReference>
<keyword evidence="1" id="KW-0812">Transmembrane</keyword>
<keyword evidence="1" id="KW-1133">Transmembrane helix</keyword>
<comment type="caution">
    <text evidence="2">The sequence shown here is derived from an EMBL/GenBank/DDBJ whole genome shotgun (WGS) entry which is preliminary data.</text>
</comment>
<protein>
    <submittedName>
        <fullName evidence="2">Uncharacterized protein</fullName>
    </submittedName>
</protein>